<dbReference type="PIRSF" id="PIRSF001554">
    <property type="entry name" value="SucCS_beta"/>
    <property type="match status" value="1"/>
</dbReference>
<dbReference type="Gene3D" id="3.30.470.20">
    <property type="entry name" value="ATP-grasp fold, B domain"/>
    <property type="match status" value="1"/>
</dbReference>
<dbReference type="GO" id="GO:0006099">
    <property type="term" value="P:tricarboxylic acid cycle"/>
    <property type="evidence" value="ECO:0007669"/>
    <property type="project" value="UniProtKB-UniPathway"/>
</dbReference>
<dbReference type="InterPro" id="IPR013650">
    <property type="entry name" value="ATP-grasp_succ-CoA_synth-type"/>
</dbReference>
<reference evidence="14" key="1">
    <citation type="journal article" date="2014" name="Nucleic Acids Res.">
        <title>The evolutionary dynamics of variant antigen genes in Babesia reveal a history of genomic innovation underlying host-parasite interaction.</title>
        <authorList>
            <person name="Jackson A.P."/>
            <person name="Otto T.D."/>
            <person name="Darby A."/>
            <person name="Ramaprasad A."/>
            <person name="Xia D."/>
            <person name="Echaide I.E."/>
            <person name="Farber M."/>
            <person name="Gahlot S."/>
            <person name="Gamble J."/>
            <person name="Gupta D."/>
            <person name="Gupta Y."/>
            <person name="Jackson L."/>
            <person name="Malandrin L."/>
            <person name="Malas T.B."/>
            <person name="Moussa E."/>
            <person name="Nair M."/>
            <person name="Reid A.J."/>
            <person name="Sanders M."/>
            <person name="Sharma J."/>
            <person name="Tracey A."/>
            <person name="Quail M.A."/>
            <person name="Weir W."/>
            <person name="Wastling J.M."/>
            <person name="Hall N."/>
            <person name="Willadsen P."/>
            <person name="Lingelbach K."/>
            <person name="Shiels B."/>
            <person name="Tait A."/>
            <person name="Berriman M."/>
            <person name="Allred D.R."/>
            <person name="Pain A."/>
        </authorList>
    </citation>
    <scope>NUCLEOTIDE SEQUENCE [LARGE SCALE GENOMIC DNA]</scope>
    <source>
        <strain evidence="14">Bond</strain>
    </source>
</reference>
<gene>
    <name evidence="13" type="ORF">BBBOND_0108180</name>
</gene>
<dbReference type="SUPFAM" id="SSF56059">
    <property type="entry name" value="Glutathione synthetase ATP-binding domain-like"/>
    <property type="match status" value="1"/>
</dbReference>
<dbReference type="PANTHER" id="PTHR11815:SF1">
    <property type="entry name" value="SUCCINATE--COA LIGASE [ADP-FORMING] SUBUNIT BETA, MITOCHONDRIAL"/>
    <property type="match status" value="1"/>
</dbReference>
<accession>A0A061D9V3</accession>
<dbReference type="GO" id="GO:0046872">
    <property type="term" value="F:metal ion binding"/>
    <property type="evidence" value="ECO:0007669"/>
    <property type="project" value="UniProtKB-KW"/>
</dbReference>
<dbReference type="AlphaFoldDB" id="A0A061D9V3"/>
<evidence type="ECO:0000256" key="8">
    <source>
        <dbReference type="ARBA" id="ARBA00022842"/>
    </source>
</evidence>
<evidence type="ECO:0000256" key="6">
    <source>
        <dbReference type="ARBA" id="ARBA00022741"/>
    </source>
</evidence>
<keyword evidence="9" id="KW-0809">Transit peptide</keyword>
<proteinExistence type="predicted"/>
<dbReference type="InterPro" id="IPR013815">
    <property type="entry name" value="ATP_grasp_subdomain_1"/>
</dbReference>
<dbReference type="GO" id="GO:0042709">
    <property type="term" value="C:succinate-CoA ligase complex"/>
    <property type="evidence" value="ECO:0007669"/>
    <property type="project" value="TreeGrafter"/>
</dbReference>
<dbReference type="FunFam" id="3.30.470.20:FF:000002">
    <property type="entry name" value="Succinate--CoA ligase [ADP-forming] subunit beta"/>
    <property type="match status" value="1"/>
</dbReference>
<evidence type="ECO:0000256" key="10">
    <source>
        <dbReference type="ARBA" id="ARBA00082254"/>
    </source>
</evidence>
<dbReference type="FunFam" id="3.40.50.261:FF:000001">
    <property type="entry name" value="Succinate--CoA ligase [ADP-forming] subunit beta"/>
    <property type="match status" value="1"/>
</dbReference>
<keyword evidence="7" id="KW-0067">ATP-binding</keyword>
<evidence type="ECO:0000256" key="5">
    <source>
        <dbReference type="ARBA" id="ARBA00022723"/>
    </source>
</evidence>
<dbReference type="GO" id="GO:0006104">
    <property type="term" value="P:succinyl-CoA metabolic process"/>
    <property type="evidence" value="ECO:0007669"/>
    <property type="project" value="TreeGrafter"/>
</dbReference>
<dbReference type="InterPro" id="IPR005809">
    <property type="entry name" value="Succ_CoA_ligase-like_bsu"/>
</dbReference>
<dbReference type="PROSITE" id="PS01217">
    <property type="entry name" value="SUCCINYL_COA_LIG_3"/>
    <property type="match status" value="1"/>
</dbReference>
<dbReference type="GO" id="GO:0005524">
    <property type="term" value="F:ATP binding"/>
    <property type="evidence" value="ECO:0007669"/>
    <property type="project" value="UniProtKB-KW"/>
</dbReference>
<dbReference type="PANTHER" id="PTHR11815">
    <property type="entry name" value="SUCCINYL-COA SYNTHETASE BETA CHAIN"/>
    <property type="match status" value="1"/>
</dbReference>
<evidence type="ECO:0000256" key="7">
    <source>
        <dbReference type="ARBA" id="ARBA00022840"/>
    </source>
</evidence>
<dbReference type="Proteomes" id="UP000033188">
    <property type="component" value="Chromosome 1"/>
</dbReference>
<evidence type="ECO:0000259" key="11">
    <source>
        <dbReference type="Pfam" id="PF00549"/>
    </source>
</evidence>
<keyword evidence="3" id="KW-0816">Tricarboxylic acid cycle</keyword>
<dbReference type="RefSeq" id="XP_012766706.1">
    <property type="nucleotide sequence ID" value="XM_012911252.1"/>
</dbReference>
<dbReference type="Gene3D" id="3.30.1490.20">
    <property type="entry name" value="ATP-grasp fold, A domain"/>
    <property type="match status" value="1"/>
</dbReference>
<name>A0A061D9V3_BABBI</name>
<dbReference type="GeneID" id="24563061"/>
<dbReference type="GO" id="GO:0005739">
    <property type="term" value="C:mitochondrion"/>
    <property type="evidence" value="ECO:0007669"/>
    <property type="project" value="TreeGrafter"/>
</dbReference>
<dbReference type="InterPro" id="IPR016102">
    <property type="entry name" value="Succinyl-CoA_synth-like"/>
</dbReference>
<dbReference type="EMBL" id="LK391707">
    <property type="protein sequence ID" value="CDR94520.1"/>
    <property type="molecule type" value="Genomic_DNA"/>
</dbReference>
<feature type="domain" description="ATP-grasp fold succinyl-CoA synthetase-type" evidence="12">
    <location>
        <begin position="41"/>
        <end position="251"/>
    </location>
</feature>
<dbReference type="VEuPathDB" id="PiroplasmaDB:BBBOND_0108180"/>
<evidence type="ECO:0000256" key="1">
    <source>
        <dbReference type="ARBA" id="ARBA00001946"/>
    </source>
</evidence>
<evidence type="ECO:0000313" key="14">
    <source>
        <dbReference type="Proteomes" id="UP000033188"/>
    </source>
</evidence>
<evidence type="ECO:0000256" key="9">
    <source>
        <dbReference type="ARBA" id="ARBA00022946"/>
    </source>
</evidence>
<evidence type="ECO:0000256" key="2">
    <source>
        <dbReference type="ARBA" id="ARBA00005064"/>
    </source>
</evidence>
<comment type="cofactor">
    <cofactor evidence="1">
        <name>Mg(2+)</name>
        <dbReference type="ChEBI" id="CHEBI:18420"/>
    </cofactor>
</comment>
<keyword evidence="5" id="KW-0479">Metal-binding</keyword>
<dbReference type="InterPro" id="IPR005811">
    <property type="entry name" value="SUCC_ACL_C"/>
</dbReference>
<protein>
    <recommendedName>
        <fullName evidence="10">Succinyl-CoA synthetase beta chain</fullName>
    </recommendedName>
</protein>
<evidence type="ECO:0000313" key="13">
    <source>
        <dbReference type="EMBL" id="CDR94520.1"/>
    </source>
</evidence>
<dbReference type="GO" id="GO:0004775">
    <property type="term" value="F:succinate-CoA ligase (ADP-forming) activity"/>
    <property type="evidence" value="ECO:0007669"/>
    <property type="project" value="TreeGrafter"/>
</dbReference>
<dbReference type="STRING" id="5866.A0A061D9V3"/>
<keyword evidence="8" id="KW-0460">Magnesium</keyword>
<feature type="domain" description="ATP-citrate synthase/succinyl-CoA ligase C-terminal" evidence="11">
    <location>
        <begin position="310"/>
        <end position="430"/>
    </location>
</feature>
<keyword evidence="14" id="KW-1185">Reference proteome</keyword>
<sequence length="436" mass="46529">MSNISCRGFSITRSMAGGRLAPKGSFATCYQCRDSKRFLNVSEFGGMKLLKERGIPTPMNLLARSPVEAESITREILSNTKCGQVVMKAQVLTGGRGKGKFVGTEISGVELVQSPDLAKVTAEKMIGNILVTKQTGKSGLKCKEVIVAEKLNLAKERYISFMLDRKSSTIMAIATKHGGGNVEEVSEKDPSAVLTIGINPLKGISDVEVGKIADHLDFSESLKEETKKVVKGLYDTFVKNDALLLEINPISETNDQKLVACDSKIIIDDNADFRQKDIFASVAPPENELEARALEAGLNYIPLGGNVACIVNGAGLAMATLDLLTHHGGTPANFLDVGGSATSDMLGQALDIVASDSNAKVLLVNIVGGIVHCDKFATSFVEATKKSKMQIPVVMRLQGTKSDVAKKILHEAQIPHIFCSDFDSAAKSAVEIANAS</sequence>
<dbReference type="InterPro" id="IPR017866">
    <property type="entry name" value="Succ-CoA_synthase_bsu_CS"/>
</dbReference>
<organism evidence="13 14">
    <name type="scientific">Babesia bigemina</name>
    <dbReference type="NCBI Taxonomy" id="5866"/>
    <lineage>
        <taxon>Eukaryota</taxon>
        <taxon>Sar</taxon>
        <taxon>Alveolata</taxon>
        <taxon>Apicomplexa</taxon>
        <taxon>Aconoidasida</taxon>
        <taxon>Piroplasmida</taxon>
        <taxon>Babesiidae</taxon>
        <taxon>Babesia</taxon>
    </lineage>
</organism>
<evidence type="ECO:0000256" key="3">
    <source>
        <dbReference type="ARBA" id="ARBA00022532"/>
    </source>
</evidence>
<dbReference type="OrthoDB" id="1552at2759"/>
<dbReference type="UniPathway" id="UPA00223">
    <property type="reaction ID" value="UER00999"/>
</dbReference>
<dbReference type="NCBIfam" id="NF001913">
    <property type="entry name" value="PRK00696.1"/>
    <property type="match status" value="1"/>
</dbReference>
<dbReference type="Pfam" id="PF08442">
    <property type="entry name" value="ATP-grasp_2"/>
    <property type="match status" value="1"/>
</dbReference>
<dbReference type="Pfam" id="PF00549">
    <property type="entry name" value="Ligase_CoA"/>
    <property type="match status" value="1"/>
</dbReference>
<dbReference type="OMA" id="ITACDEV"/>
<dbReference type="Gene3D" id="3.40.50.261">
    <property type="entry name" value="Succinyl-CoA synthetase domains"/>
    <property type="match status" value="1"/>
</dbReference>
<keyword evidence="4 13" id="KW-0436">Ligase</keyword>
<dbReference type="KEGG" id="bbig:BBBOND_0108180"/>
<evidence type="ECO:0000256" key="4">
    <source>
        <dbReference type="ARBA" id="ARBA00022598"/>
    </source>
</evidence>
<dbReference type="SUPFAM" id="SSF52210">
    <property type="entry name" value="Succinyl-CoA synthetase domains"/>
    <property type="match status" value="1"/>
</dbReference>
<comment type="pathway">
    <text evidence="2">Carbohydrate metabolism; tricarboxylic acid cycle; succinate from succinyl-CoA (ligase route): step 1/1.</text>
</comment>
<keyword evidence="6" id="KW-0547">Nucleotide-binding</keyword>
<evidence type="ECO:0000259" key="12">
    <source>
        <dbReference type="Pfam" id="PF08442"/>
    </source>
</evidence>